<organism evidence="2 3">
    <name type="scientific">Mycena sanguinolenta</name>
    <dbReference type="NCBI Taxonomy" id="230812"/>
    <lineage>
        <taxon>Eukaryota</taxon>
        <taxon>Fungi</taxon>
        <taxon>Dikarya</taxon>
        <taxon>Basidiomycota</taxon>
        <taxon>Agaricomycotina</taxon>
        <taxon>Agaricomycetes</taxon>
        <taxon>Agaricomycetidae</taxon>
        <taxon>Agaricales</taxon>
        <taxon>Marasmiineae</taxon>
        <taxon>Mycenaceae</taxon>
        <taxon>Mycena</taxon>
    </lineage>
</organism>
<reference evidence="2" key="1">
    <citation type="submission" date="2020-05" db="EMBL/GenBank/DDBJ databases">
        <title>Mycena genomes resolve the evolution of fungal bioluminescence.</title>
        <authorList>
            <person name="Tsai I.J."/>
        </authorList>
    </citation>
    <scope>NUCLEOTIDE SEQUENCE</scope>
    <source>
        <strain evidence="2">160909Yilan</strain>
    </source>
</reference>
<dbReference type="AlphaFoldDB" id="A0A8H6Z8I6"/>
<dbReference type="Proteomes" id="UP000623467">
    <property type="component" value="Unassembled WGS sequence"/>
</dbReference>
<dbReference type="OrthoDB" id="3066191at2759"/>
<protein>
    <recommendedName>
        <fullName evidence="4">Transmembrane protein</fullName>
    </recommendedName>
</protein>
<feature type="transmembrane region" description="Helical" evidence="1">
    <location>
        <begin position="6"/>
        <end position="24"/>
    </location>
</feature>
<accession>A0A8H6Z8I6</accession>
<keyword evidence="1" id="KW-0472">Membrane</keyword>
<keyword evidence="1" id="KW-1133">Transmembrane helix</keyword>
<dbReference type="EMBL" id="JACAZH010000003">
    <property type="protein sequence ID" value="KAF7372742.1"/>
    <property type="molecule type" value="Genomic_DNA"/>
</dbReference>
<feature type="transmembrane region" description="Helical" evidence="1">
    <location>
        <begin position="36"/>
        <end position="53"/>
    </location>
</feature>
<gene>
    <name evidence="2" type="ORF">MSAN_00479600</name>
</gene>
<evidence type="ECO:0000256" key="1">
    <source>
        <dbReference type="SAM" id="Phobius"/>
    </source>
</evidence>
<evidence type="ECO:0000313" key="2">
    <source>
        <dbReference type="EMBL" id="KAF7372742.1"/>
    </source>
</evidence>
<sequence>MIRVGITILKHLVVLVVCLSSFRRRYPVSPKAPQRILFLILSAGATTVPLWILEMASATPVPSTFDLAAASAFVSPVPRSTIDSTITPLTNTPLTSIPLTSAHPITTQTVPLSTHLSTSPVSLMPVSNSLASSVPSTPSSSTSLLPTNTTSSSFVIGSMVTTTTTVTVPAGSSSNRNSIPTAAIVGVVVAICAIVSLAVAILLWRHCRHRYPTMPSSVPTPFVFGDDSQTVSPVTDGRQPGQTPLVQQTHSATTGILRLSGSDGGDGAATEDMIFSQVRERKAQMHFPLSELGMLGDAPPRYSV</sequence>
<name>A0A8H6Z8I6_9AGAR</name>
<comment type="caution">
    <text evidence="2">The sequence shown here is derived from an EMBL/GenBank/DDBJ whole genome shotgun (WGS) entry which is preliminary data.</text>
</comment>
<evidence type="ECO:0008006" key="4">
    <source>
        <dbReference type="Google" id="ProtNLM"/>
    </source>
</evidence>
<evidence type="ECO:0000313" key="3">
    <source>
        <dbReference type="Proteomes" id="UP000623467"/>
    </source>
</evidence>
<feature type="transmembrane region" description="Helical" evidence="1">
    <location>
        <begin position="182"/>
        <end position="204"/>
    </location>
</feature>
<keyword evidence="3" id="KW-1185">Reference proteome</keyword>
<proteinExistence type="predicted"/>
<keyword evidence="1" id="KW-0812">Transmembrane</keyword>